<comment type="caution">
    <text evidence="1">The sequence shown here is derived from an EMBL/GenBank/DDBJ whole genome shotgun (WGS) entry which is preliminary data.</text>
</comment>
<dbReference type="Proteomes" id="UP000092600">
    <property type="component" value="Unassembled WGS sequence"/>
</dbReference>
<sequence>MDILRGHPDRGYQHFRMSNTTFIRLRNELVGREYDWRYRWDTYTSDCKKEQATTISMSQRIYIAEYDGRLLV</sequence>
<reference evidence="1 2" key="1">
    <citation type="journal article" date="2016" name="DNA Res.">
        <title>The draft genome of MD-2 pineapple using hybrid error correction of long reads.</title>
        <authorList>
            <person name="Redwan R.M."/>
            <person name="Saidin A."/>
            <person name="Kumar S.V."/>
        </authorList>
    </citation>
    <scope>NUCLEOTIDE SEQUENCE [LARGE SCALE GENOMIC DNA]</scope>
    <source>
        <strain evidence="2">cv. MD2</strain>
        <tissue evidence="1">Leaf</tissue>
    </source>
</reference>
<dbReference type="EMBL" id="LSRQ01007554">
    <property type="protein sequence ID" value="OAY64851.1"/>
    <property type="molecule type" value="Genomic_DNA"/>
</dbReference>
<proteinExistence type="predicted"/>
<protein>
    <submittedName>
        <fullName evidence="1">Uncharacterized protein</fullName>
    </submittedName>
</protein>
<evidence type="ECO:0000313" key="2">
    <source>
        <dbReference type="Proteomes" id="UP000092600"/>
    </source>
</evidence>
<organism evidence="1 2">
    <name type="scientific">Ananas comosus</name>
    <name type="common">Pineapple</name>
    <name type="synonym">Ananas ananas</name>
    <dbReference type="NCBI Taxonomy" id="4615"/>
    <lineage>
        <taxon>Eukaryota</taxon>
        <taxon>Viridiplantae</taxon>
        <taxon>Streptophyta</taxon>
        <taxon>Embryophyta</taxon>
        <taxon>Tracheophyta</taxon>
        <taxon>Spermatophyta</taxon>
        <taxon>Magnoliopsida</taxon>
        <taxon>Liliopsida</taxon>
        <taxon>Poales</taxon>
        <taxon>Bromeliaceae</taxon>
        <taxon>Bromelioideae</taxon>
        <taxon>Ananas</taxon>
    </lineage>
</organism>
<accession>A0A199UJH0</accession>
<gene>
    <name evidence="1" type="ORF">ACMD2_13955</name>
</gene>
<evidence type="ECO:0000313" key="1">
    <source>
        <dbReference type="EMBL" id="OAY64851.1"/>
    </source>
</evidence>
<name>A0A199UJH0_ANACO</name>
<dbReference type="AlphaFoldDB" id="A0A199UJH0"/>